<dbReference type="Proteomes" id="UP000245884">
    <property type="component" value="Unassembled WGS sequence"/>
</dbReference>
<dbReference type="InterPro" id="IPR029175">
    <property type="entry name" value="EXOC2/Sec5"/>
</dbReference>
<comment type="function">
    <text evidence="4">Component of the exocyst complex involved in the docking of exocytic vesicles with fusion sites on the plasma membrane.</text>
</comment>
<evidence type="ECO:0000256" key="5">
    <source>
        <dbReference type="SAM" id="MobiDB-lite"/>
    </source>
</evidence>
<dbReference type="GO" id="GO:0000145">
    <property type="term" value="C:exocyst"/>
    <property type="evidence" value="ECO:0007669"/>
    <property type="project" value="UniProtKB-UniRule"/>
</dbReference>
<evidence type="ECO:0000256" key="2">
    <source>
        <dbReference type="ARBA" id="ARBA00022448"/>
    </source>
</evidence>
<keyword evidence="3 4" id="KW-0268">Exocytosis</keyword>
<dbReference type="AlphaFoldDB" id="A0A316UNX9"/>
<feature type="region of interest" description="Disordered" evidence="5">
    <location>
        <begin position="26"/>
        <end position="51"/>
    </location>
</feature>
<dbReference type="STRING" id="1569628.A0A316UNX9"/>
<gene>
    <name evidence="7" type="ORF">BDZ90DRAFT_240685</name>
</gene>
<dbReference type="GO" id="GO:0006887">
    <property type="term" value="P:exocytosis"/>
    <property type="evidence" value="ECO:0007669"/>
    <property type="project" value="UniProtKB-KW"/>
</dbReference>
<dbReference type="GeneID" id="37029203"/>
<evidence type="ECO:0000256" key="1">
    <source>
        <dbReference type="ARBA" id="ARBA00010578"/>
    </source>
</evidence>
<dbReference type="Pfam" id="PF15469">
    <property type="entry name" value="Sec5"/>
    <property type="match status" value="1"/>
</dbReference>
<evidence type="ECO:0000313" key="7">
    <source>
        <dbReference type="EMBL" id="PWN27012.1"/>
    </source>
</evidence>
<dbReference type="PANTHER" id="PTHR13043">
    <property type="entry name" value="EXOCYST COMPLEX COMPONENT SEC5"/>
    <property type="match status" value="1"/>
</dbReference>
<keyword evidence="8" id="KW-1185">Reference proteome</keyword>
<feature type="region of interest" description="Disordered" evidence="5">
    <location>
        <begin position="569"/>
        <end position="591"/>
    </location>
</feature>
<dbReference type="GO" id="GO:0006893">
    <property type="term" value="P:Golgi to plasma membrane transport"/>
    <property type="evidence" value="ECO:0007669"/>
    <property type="project" value="UniProtKB-UniRule"/>
</dbReference>
<accession>A0A316UNX9</accession>
<protein>
    <recommendedName>
        <fullName evidence="4">Exocyst complex component SEC5</fullName>
    </recommendedName>
</protein>
<evidence type="ECO:0000256" key="4">
    <source>
        <dbReference type="RuleBase" id="RU365069"/>
    </source>
</evidence>
<sequence>MAHLGLHVDEATLLKEYRLESLDPSSFQDIDHAEDSPATAGLGVNEEPDPLGLHQRITTRNLPKDIRPHVTVSSKTFDPKLFLSTIHPDATFADLTHGLNQLKDNIEQRSQALKVLVEDNFDRFVAVKATTDGVYREMKESDGGPLQRESEYGVKDLKSILAQASARADQVFTPVLENNLKAMKLRSTLGVFEKSKFFFNLPGSLAESVDAKRYDAALRDYNKGKYLLENRPGQLLAFNTGPASGDNNITEKQRQQQQRLFKKVWDAVEAVMKDMERKLFASLREPKRSVDEQEKTIEVLLELSPREDPVAVFLESQHKHIHTLMRSSYQSAETKVGNARTMNDLLPRTDKDRARDIQSCLRQIGRGDPNFERSFGAPAWRAIHHLVRMVSENLLQTLPSFWRVCKNQSEGKFSKSVSPGIQSRARSWASESIDSYISLLSAFFTLTDVSILGRQPLSPLPAWVPANSSSMTAAHYMHLILQDLAETANTLSALGIGGTPEALKTFVINARFSFTEVLCNLWQGDAKLFYMLEDWTINPDEQSTTLFLKDLSSFHRSNARAAYHIASGRTRDPFDSSSRSRSTGADRDTGVSTEATSRIKAAFLDSIYAFLDGIVHLAFSEYDPLDPTTSTSHKVVGNSRLTVDVQELDTRILLSVTNLSHLSRIAIPTMAKQFQEVYHCKMSEDLATIEEVASQLDKILFHDFLKRRSEALNDVFRTGILHGGIDWARLPRPSEVHPFIYEALLALVQVHAQVQSVAKALVSRTISSLLEGLTEVILQSFKEVPRFGMGGMLQATLEIEFVHQTLSAFVSSKAEENLKATYDVISTKYQQGRGGKEDGAELQRELEGVKKTLLASRKMTALEFLCFRKGSGSSSSSSGSKHRKDSGSKSGEARPASSASATTSSSSRR</sequence>
<dbReference type="RefSeq" id="XP_025361624.1">
    <property type="nucleotide sequence ID" value="XM_025507380.1"/>
</dbReference>
<organism evidence="7 8">
    <name type="scientific">Jaminaea rosea</name>
    <dbReference type="NCBI Taxonomy" id="1569628"/>
    <lineage>
        <taxon>Eukaryota</taxon>
        <taxon>Fungi</taxon>
        <taxon>Dikarya</taxon>
        <taxon>Basidiomycota</taxon>
        <taxon>Ustilaginomycotina</taxon>
        <taxon>Exobasidiomycetes</taxon>
        <taxon>Microstromatales</taxon>
        <taxon>Microstromatales incertae sedis</taxon>
        <taxon>Jaminaea</taxon>
    </lineage>
</organism>
<keyword evidence="4" id="KW-0653">Protein transport</keyword>
<dbReference type="PANTHER" id="PTHR13043:SF1">
    <property type="entry name" value="EXOCYST COMPLEX COMPONENT 2"/>
    <property type="match status" value="1"/>
</dbReference>
<dbReference type="EMBL" id="KZ819669">
    <property type="protein sequence ID" value="PWN27012.1"/>
    <property type="molecule type" value="Genomic_DNA"/>
</dbReference>
<proteinExistence type="inferred from homology"/>
<feature type="domain" description="Exocyst complex component EXOC2/Sec5 N-terminal" evidence="6">
    <location>
        <begin position="48"/>
        <end position="867"/>
    </location>
</feature>
<dbReference type="GO" id="GO:0015031">
    <property type="term" value="P:protein transport"/>
    <property type="evidence" value="ECO:0007669"/>
    <property type="project" value="UniProtKB-KW"/>
</dbReference>
<comment type="similarity">
    <text evidence="1 4">Belongs to the SEC5 family.</text>
</comment>
<dbReference type="OrthoDB" id="26242at2759"/>
<name>A0A316UNX9_9BASI</name>
<evidence type="ECO:0000313" key="8">
    <source>
        <dbReference type="Proteomes" id="UP000245884"/>
    </source>
</evidence>
<dbReference type="InterPro" id="IPR039481">
    <property type="entry name" value="EXOC2/Sec5_N_dom"/>
</dbReference>
<keyword evidence="2 4" id="KW-0813">Transport</keyword>
<feature type="compositionally biased region" description="Low complexity" evidence="5">
    <location>
        <begin position="896"/>
        <end position="909"/>
    </location>
</feature>
<reference evidence="7 8" key="1">
    <citation type="journal article" date="2018" name="Mol. Biol. Evol.">
        <title>Broad Genomic Sampling Reveals a Smut Pathogenic Ancestry of the Fungal Clade Ustilaginomycotina.</title>
        <authorList>
            <person name="Kijpornyongpan T."/>
            <person name="Mondo S.J."/>
            <person name="Barry K."/>
            <person name="Sandor L."/>
            <person name="Lee J."/>
            <person name="Lipzen A."/>
            <person name="Pangilinan J."/>
            <person name="LaButti K."/>
            <person name="Hainaut M."/>
            <person name="Henrissat B."/>
            <person name="Grigoriev I.V."/>
            <person name="Spatafora J.W."/>
            <person name="Aime M.C."/>
        </authorList>
    </citation>
    <scope>NUCLEOTIDE SEQUENCE [LARGE SCALE GENOMIC DNA]</scope>
    <source>
        <strain evidence="7 8">MCA 5214</strain>
    </source>
</reference>
<comment type="subunit">
    <text evidence="4">Component of the exocyst complex.</text>
</comment>
<feature type="region of interest" description="Disordered" evidence="5">
    <location>
        <begin position="869"/>
        <end position="909"/>
    </location>
</feature>
<evidence type="ECO:0000256" key="3">
    <source>
        <dbReference type="ARBA" id="ARBA00022483"/>
    </source>
</evidence>
<feature type="compositionally biased region" description="Low complexity" evidence="5">
    <location>
        <begin position="869"/>
        <end position="879"/>
    </location>
</feature>
<evidence type="ECO:0000259" key="6">
    <source>
        <dbReference type="Pfam" id="PF15469"/>
    </source>
</evidence>